<feature type="domain" description="GH3 middle" evidence="1">
    <location>
        <begin position="308"/>
        <end position="374"/>
    </location>
</feature>
<name>A0A0T5VQ87_9SPHI</name>
<keyword evidence="4" id="KW-1185">Reference proteome</keyword>
<dbReference type="STRING" id="687842.ASU31_10740"/>
<organism evidence="3 4">
    <name type="scientific">Pedobacter ginsenosidimutans</name>
    <dbReference type="NCBI Taxonomy" id="687842"/>
    <lineage>
        <taxon>Bacteria</taxon>
        <taxon>Pseudomonadati</taxon>
        <taxon>Bacteroidota</taxon>
        <taxon>Sphingobacteriia</taxon>
        <taxon>Sphingobacteriales</taxon>
        <taxon>Sphingobacteriaceae</taxon>
        <taxon>Pedobacter</taxon>
    </lineage>
</organism>
<dbReference type="PANTHER" id="PTHR31901:SF9">
    <property type="entry name" value="GH3 DOMAIN-CONTAINING PROTEIN"/>
    <property type="match status" value="1"/>
</dbReference>
<dbReference type="OrthoDB" id="5678283at2"/>
<gene>
    <name evidence="3" type="ORF">ASU31_10740</name>
</gene>
<reference evidence="3 4" key="1">
    <citation type="submission" date="2015-11" db="EMBL/GenBank/DDBJ databases">
        <title>Sequence of Pedobacter ginsenosidimutans.</title>
        <authorList>
            <person name="Carson E."/>
            <person name="Keyser V."/>
            <person name="Newman J."/>
            <person name="Miller J."/>
        </authorList>
    </citation>
    <scope>NUCLEOTIDE SEQUENCE [LARGE SCALE GENOMIC DNA]</scope>
    <source>
        <strain evidence="3 4">KACC 14530</strain>
    </source>
</reference>
<feature type="domain" description="GH3 C-terminal" evidence="2">
    <location>
        <begin position="392"/>
        <end position="505"/>
    </location>
</feature>
<dbReference type="InterPro" id="IPR055378">
    <property type="entry name" value="GH3_C"/>
</dbReference>
<dbReference type="Pfam" id="PF23571">
    <property type="entry name" value="GH3_M"/>
    <property type="match status" value="1"/>
</dbReference>
<dbReference type="Proteomes" id="UP000051950">
    <property type="component" value="Unassembled WGS sequence"/>
</dbReference>
<dbReference type="EMBL" id="LMZQ01000006">
    <property type="protein sequence ID" value="KRT15976.1"/>
    <property type="molecule type" value="Genomic_DNA"/>
</dbReference>
<dbReference type="InterPro" id="IPR055377">
    <property type="entry name" value="GH3_M"/>
</dbReference>
<dbReference type="GO" id="GO:0005737">
    <property type="term" value="C:cytoplasm"/>
    <property type="evidence" value="ECO:0007669"/>
    <property type="project" value="TreeGrafter"/>
</dbReference>
<dbReference type="RefSeq" id="WP_057932326.1">
    <property type="nucleotide sequence ID" value="NZ_LMZQ01000006.1"/>
</dbReference>
<evidence type="ECO:0000259" key="1">
    <source>
        <dbReference type="Pfam" id="PF23571"/>
    </source>
</evidence>
<evidence type="ECO:0000313" key="4">
    <source>
        <dbReference type="Proteomes" id="UP000051950"/>
    </source>
</evidence>
<comment type="caution">
    <text evidence="3">The sequence shown here is derived from an EMBL/GenBank/DDBJ whole genome shotgun (WGS) entry which is preliminary data.</text>
</comment>
<dbReference type="Pfam" id="PF23572">
    <property type="entry name" value="GH3_C"/>
    <property type="match status" value="1"/>
</dbReference>
<dbReference type="PANTHER" id="PTHR31901">
    <property type="entry name" value="GH3 DOMAIN-CONTAINING PROTEIN"/>
    <property type="match status" value="1"/>
</dbReference>
<sequence length="515" mass="57956">MEKEKNGRKEKSPSGGWGLKAALSKPFAAFAVWQINKWKNNAVNAQHNILKKLIDEAKNTAFGKDHHFAEIKTYADFKKHVPVQDYEGLKPYVDRVVAGEADVLWKGKPLYFAKTSGTTSGVKYIPLSKESMPEHIKAARNAILTYINETGKADFVNGKMIFLQGSPVLSVKHGINVGRLSGIVAHHVPAYLQKNRLPSYETNIIEDWEQKVDAIVEETINENMTLISGIPPWVQMYFDKLSEQSGGKKIAEIFRNFSLFIYGGVNFEPYRAKIEQSIGKKIDAIETYPASEGFIAYQDSQKDKGLLLLADAGIFYEFVPADEYYNDNPTRLSLGEVELDTNYALILNTNAGLWGYSIGDTVKFVSKNPYKIVVTGRIKHFISAFGEHVIGEEVEQAILSVANEEQVEITEFTVAPQVNPETGQLPYHEWFVEFSSAPKDMATFSKKVDEALQKKNIYYFDLIEGNILQPLIIRTLQKDAFVNYMKSEGKLGGQNKVPRLSNDRKLADGLERYIV</sequence>
<protein>
    <recommendedName>
        <fullName evidence="5">GH3 auxin-responsive promoter</fullName>
    </recommendedName>
</protein>
<dbReference type="AlphaFoldDB" id="A0A0T5VQ87"/>
<evidence type="ECO:0000313" key="3">
    <source>
        <dbReference type="EMBL" id="KRT15976.1"/>
    </source>
</evidence>
<dbReference type="Pfam" id="PF03321">
    <property type="entry name" value="GH3"/>
    <property type="match status" value="1"/>
</dbReference>
<evidence type="ECO:0008006" key="5">
    <source>
        <dbReference type="Google" id="ProtNLM"/>
    </source>
</evidence>
<dbReference type="GO" id="GO:0016881">
    <property type="term" value="F:acid-amino acid ligase activity"/>
    <property type="evidence" value="ECO:0007669"/>
    <property type="project" value="TreeGrafter"/>
</dbReference>
<evidence type="ECO:0000259" key="2">
    <source>
        <dbReference type="Pfam" id="PF23572"/>
    </source>
</evidence>
<proteinExistence type="predicted"/>
<accession>A0A0T5VQ87</accession>
<dbReference type="InterPro" id="IPR004993">
    <property type="entry name" value="GH3"/>
</dbReference>